<gene>
    <name evidence="5" type="ORF">PLOB_00031265</name>
</gene>
<feature type="domain" description="Cadherin-like beta-sandwich-like" evidence="3">
    <location>
        <begin position="612"/>
        <end position="692"/>
    </location>
</feature>
<evidence type="ECO:0000259" key="3">
    <source>
        <dbReference type="Pfam" id="PF12733"/>
    </source>
</evidence>
<evidence type="ECO:0000256" key="2">
    <source>
        <dbReference type="SAM" id="Phobius"/>
    </source>
</evidence>
<evidence type="ECO:0000313" key="5">
    <source>
        <dbReference type="EMBL" id="CAH3035947.1"/>
    </source>
</evidence>
<feature type="domain" description="NXPE C-terminal" evidence="4">
    <location>
        <begin position="779"/>
        <end position="902"/>
    </location>
</feature>
<dbReference type="Proteomes" id="UP001159405">
    <property type="component" value="Unassembled WGS sequence"/>
</dbReference>
<dbReference type="EMBL" id="CALNXK010000004">
    <property type="protein sequence ID" value="CAH3035947.1"/>
    <property type="molecule type" value="Genomic_DNA"/>
</dbReference>
<evidence type="ECO:0000313" key="6">
    <source>
        <dbReference type="Proteomes" id="UP001159405"/>
    </source>
</evidence>
<sequence>MRLLQICSRKQVLLFLAVITLLSIFWTYWIGSRLLQDDTTIPKEGYESLRNKIRYSDEDVIFQVQGRISKNEVSAATEREISLRPNNSPYFVTRRSNIALEIFHEDGKLLQRLRELEKKYQTSPEIFLANLFNSSQEEYVKTLTDALNVLGYKVVFLKDSTEIQSLPSSLGSLWCVRRHTRKSNTSHCFPKDYVDLQEFKVSPIPGLEKHLLRNDGFCYLMSASSQISALQKKSKYPYSHCYVLPAQLNKFLQDFKLKSTQLFTLKSLGPEATPLDKWGSFHSFHSKIEGPLKAVIQVYPEDAIKIEGRAVLVQVYVLVTSASPLRVYRYREEGHVLLQSNQQNTFKKWTLEKFLRHLENYFGKDKANQAIERMDELLVTMLLLLEPSLLIYVTNLTAGKQSFRCKRCFQPLEVSFLFTSTLEPVILEVKDVAFGEISPRTIRDTVNVLFNLSSSHALSQETYQTLQLLKQKQILKNSQCNQSKKKCLTDDFLEYLLQTKQEELHIGNFKRLYPTVDGLKYKALMSELVDTGVDLHNRHTSTPDVHDILTFFVTQTSTKTWSQQEGVSLSDRRLENPGVPKGSLEEDDCNDEPDVVPVLREFYTRPSVLLQPQFSSDLLSYQATVSFDTMVLKIWGKSSTCQSDIRVNTKHDNSKSANHSLGVGWNKFSIFVIDTRHPSPSIVTTYSVFVFRKRRSEMERAFNGDSTHQVCTHHQECSLKVFPDKPCGLEKLSETTWKTFLLKQNELSFCETSHEPGRWVLPCESCDDSNSCYWREAVWAPNTCQYSTLTRDETRSCLAGKKILFVGDSTNRGIMYYLMEKLNGSLRKWEKTHTMKIYSDELNGRRTSVSFAYYPQFWLAENKRPVFVKALYQLIARFLPLENNTNTVLVVGGVQWMGAHHITETNKALTSLGLNGIKVIVKSLGSGFHLPVPGLPRYDLTGQRRTAERNQEVIDSAKKLGYQAVDTFSMTVSRYKDFLLGNCGCHFHKVVDMRSLVKEEDEVPSPLLENLDSGNSEGDLLPRYHVIGPINSVYSELVIKGMCS</sequence>
<keyword evidence="2" id="KW-0472">Membrane</keyword>
<comment type="caution">
    <text evidence="5">The sequence shown here is derived from an EMBL/GenBank/DDBJ whole genome shotgun (WGS) entry which is preliminary data.</text>
</comment>
<evidence type="ECO:0000259" key="4">
    <source>
        <dbReference type="Pfam" id="PF24536"/>
    </source>
</evidence>
<dbReference type="Pfam" id="PF24536">
    <property type="entry name" value="NXPE4_C"/>
    <property type="match status" value="1"/>
</dbReference>
<dbReference type="PANTHER" id="PTHR14776:SF1">
    <property type="entry name" value="CADHERIN-LIKE AND PC-ESTERASE DOMAIN-CONTAINING PROTEIN 1"/>
    <property type="match status" value="1"/>
</dbReference>
<dbReference type="Gene3D" id="3.30.470.20">
    <property type="entry name" value="ATP-grasp fold, B domain"/>
    <property type="match status" value="1"/>
</dbReference>
<proteinExistence type="predicted"/>
<evidence type="ECO:0000256" key="1">
    <source>
        <dbReference type="SAM" id="MobiDB-lite"/>
    </source>
</evidence>
<keyword evidence="2" id="KW-1133">Transmembrane helix</keyword>
<evidence type="ECO:0008006" key="7">
    <source>
        <dbReference type="Google" id="ProtNLM"/>
    </source>
</evidence>
<keyword evidence="2" id="KW-0812">Transmembrane</keyword>
<organism evidence="5 6">
    <name type="scientific">Porites lobata</name>
    <dbReference type="NCBI Taxonomy" id="104759"/>
    <lineage>
        <taxon>Eukaryota</taxon>
        <taxon>Metazoa</taxon>
        <taxon>Cnidaria</taxon>
        <taxon>Anthozoa</taxon>
        <taxon>Hexacorallia</taxon>
        <taxon>Scleractinia</taxon>
        <taxon>Fungiina</taxon>
        <taxon>Poritidae</taxon>
        <taxon>Porites</taxon>
    </lineage>
</organism>
<protein>
    <recommendedName>
        <fullName evidence="7">Cadherin-like and PC-esterase domain-containing protein 1</fullName>
    </recommendedName>
</protein>
<feature type="transmembrane region" description="Helical" evidence="2">
    <location>
        <begin position="12"/>
        <end position="31"/>
    </location>
</feature>
<feature type="region of interest" description="Disordered" evidence="1">
    <location>
        <begin position="572"/>
        <end position="591"/>
    </location>
</feature>
<accession>A0ABN8MWN8</accession>
<dbReference type="InterPro" id="IPR025883">
    <property type="entry name" value="Cadherin-like_domain"/>
</dbReference>
<reference evidence="5 6" key="1">
    <citation type="submission" date="2022-05" db="EMBL/GenBank/DDBJ databases">
        <authorList>
            <consortium name="Genoscope - CEA"/>
            <person name="William W."/>
        </authorList>
    </citation>
    <scope>NUCLEOTIDE SEQUENCE [LARGE SCALE GENOMIC DNA]</scope>
</reference>
<name>A0ABN8MWN8_9CNID</name>
<dbReference type="PANTHER" id="PTHR14776">
    <property type="entry name" value="CADHERIN-LIKE AND PC-ESTERASE DOMAIN-CONTAINING PROTEIN 1"/>
    <property type="match status" value="1"/>
</dbReference>
<dbReference type="Pfam" id="PF12733">
    <property type="entry name" value="Cadherin-like"/>
    <property type="match status" value="1"/>
</dbReference>
<dbReference type="InterPro" id="IPR057106">
    <property type="entry name" value="NXPE4_C"/>
</dbReference>
<keyword evidence="6" id="KW-1185">Reference proteome</keyword>